<dbReference type="InterPro" id="IPR027417">
    <property type="entry name" value="P-loop_NTPase"/>
</dbReference>
<comment type="function">
    <text evidence="10">One of several proteins that assist in the late maturation steps of the functional core of the 30S ribosomal subunit. Helps release RbfA from mature subunits. May play a role in the assembly of ribosomal proteins into the subunit. Circularly permuted GTPase that catalyzes slow GTP hydrolysis, GTPase activity is stimulated by the 30S ribosomal subunit.</text>
</comment>
<feature type="binding site" evidence="10">
    <location>
        <position position="277"/>
    </location>
    <ligand>
        <name>Zn(2+)</name>
        <dbReference type="ChEBI" id="CHEBI:29105"/>
    </ligand>
</feature>
<evidence type="ECO:0000256" key="10">
    <source>
        <dbReference type="HAMAP-Rule" id="MF_01820"/>
    </source>
</evidence>
<dbReference type="GO" id="GO:0046872">
    <property type="term" value="F:metal ion binding"/>
    <property type="evidence" value="ECO:0007669"/>
    <property type="project" value="UniProtKB-KW"/>
</dbReference>
<evidence type="ECO:0000256" key="5">
    <source>
        <dbReference type="ARBA" id="ARBA00022741"/>
    </source>
</evidence>
<dbReference type="RefSeq" id="WP_083049746.1">
    <property type="nucleotide sequence ID" value="NZ_MWQY01000007.1"/>
</dbReference>
<keyword evidence="5 10" id="KW-0547">Nucleotide-binding</keyword>
<dbReference type="NCBIfam" id="TIGR00157">
    <property type="entry name" value="ribosome small subunit-dependent GTPase A"/>
    <property type="match status" value="1"/>
</dbReference>
<feature type="binding site" evidence="10">
    <location>
        <begin position="191"/>
        <end position="199"/>
    </location>
    <ligand>
        <name>GTP</name>
        <dbReference type="ChEBI" id="CHEBI:37565"/>
    </ligand>
</feature>
<keyword evidence="6 10" id="KW-0378">Hydrolase</keyword>
<dbReference type="InterPro" id="IPR030378">
    <property type="entry name" value="G_CP_dom"/>
</dbReference>
<feature type="domain" description="CP-type G" evidence="12">
    <location>
        <begin position="89"/>
        <end position="249"/>
    </location>
</feature>
<dbReference type="STRING" id="1963862.B4O97_07675"/>
<evidence type="ECO:0000259" key="12">
    <source>
        <dbReference type="PROSITE" id="PS51721"/>
    </source>
</evidence>
<sequence>MAEDRKTECEKAFPGCTPGRVVGEGQHLYKVLSDEDELLCRVSGGFRHAAGEKGDYPVTGDWVALRREGSLIEGVLRREACIARASAGGTTERQILAANVDLVFIVAGLDGGRNLTRRGIERYLVMVRESGAEAVLVLNKLDLCSDIVSALQAAEEAAPGVRQILTSARTGDGMKELAGVLSPGLTGVVLGPSGVGKSSLINALLGEDRLSRGETRESDHRGRHTSTSRNLVFIPGGGALIDTPGLRELRLWAGEASLDEVFHDLDHHARNCRFRDCTHQGEPGCAVQQALVDGELSHERYESYLELRKELNYLHRRSDEQARAEEERRWKQISKSVKQFYKGKKGY</sequence>
<dbReference type="EC" id="3.6.1.-" evidence="10"/>
<keyword evidence="4 10" id="KW-0699">rRNA-binding</keyword>
<evidence type="ECO:0000256" key="6">
    <source>
        <dbReference type="ARBA" id="ARBA00022801"/>
    </source>
</evidence>
<dbReference type="GO" id="GO:0042274">
    <property type="term" value="P:ribosomal small subunit biogenesis"/>
    <property type="evidence" value="ECO:0007669"/>
    <property type="project" value="UniProtKB-UniRule"/>
</dbReference>
<dbReference type="CDD" id="cd01854">
    <property type="entry name" value="YjeQ_EngC"/>
    <property type="match status" value="1"/>
</dbReference>
<dbReference type="GO" id="GO:0003924">
    <property type="term" value="F:GTPase activity"/>
    <property type="evidence" value="ECO:0007669"/>
    <property type="project" value="UniProtKB-UniRule"/>
</dbReference>
<proteinExistence type="inferred from homology"/>
<keyword evidence="8 10" id="KW-0694">RNA-binding</keyword>
<evidence type="ECO:0000256" key="4">
    <source>
        <dbReference type="ARBA" id="ARBA00022730"/>
    </source>
</evidence>
<keyword evidence="1 10" id="KW-0963">Cytoplasm</keyword>
<dbReference type="PANTHER" id="PTHR32120">
    <property type="entry name" value="SMALL RIBOSOMAL SUBUNIT BIOGENESIS GTPASE RSGA"/>
    <property type="match status" value="1"/>
</dbReference>
<reference evidence="13 14" key="1">
    <citation type="submission" date="2017-03" db="EMBL/GenBank/DDBJ databases">
        <title>Draft Genome sequence of Marispirochaeta sp. strain JC444.</title>
        <authorList>
            <person name="Shivani Y."/>
            <person name="Subhash Y."/>
            <person name="Sasikala C."/>
            <person name="Ramana C."/>
        </authorList>
    </citation>
    <scope>NUCLEOTIDE SEQUENCE [LARGE SCALE GENOMIC DNA]</scope>
    <source>
        <strain evidence="13 14">JC444</strain>
    </source>
</reference>
<feature type="binding site" evidence="10">
    <location>
        <begin position="139"/>
        <end position="142"/>
    </location>
    <ligand>
        <name>GTP</name>
        <dbReference type="ChEBI" id="CHEBI:37565"/>
    </ligand>
</feature>
<evidence type="ECO:0000256" key="1">
    <source>
        <dbReference type="ARBA" id="ARBA00022490"/>
    </source>
</evidence>
<comment type="cofactor">
    <cofactor evidence="10">
        <name>Zn(2+)</name>
        <dbReference type="ChEBI" id="CHEBI:29105"/>
    </cofactor>
    <text evidence="10">Binds 1 zinc ion per subunit.</text>
</comment>
<feature type="binding site" evidence="10">
    <location>
        <position position="272"/>
    </location>
    <ligand>
        <name>Zn(2+)</name>
        <dbReference type="ChEBI" id="CHEBI:29105"/>
    </ligand>
</feature>
<dbReference type="GO" id="GO:0005737">
    <property type="term" value="C:cytoplasm"/>
    <property type="evidence" value="ECO:0007669"/>
    <property type="project" value="UniProtKB-SubCell"/>
</dbReference>
<keyword evidence="2 10" id="KW-0690">Ribosome biogenesis</keyword>
<evidence type="ECO:0000313" key="14">
    <source>
        <dbReference type="Proteomes" id="UP000192343"/>
    </source>
</evidence>
<keyword evidence="7 10" id="KW-0862">Zinc</keyword>
<protein>
    <recommendedName>
        <fullName evidence="10">Small ribosomal subunit biogenesis GTPase RsgA</fullName>
        <ecNumber evidence="10">3.6.1.-</ecNumber>
    </recommendedName>
</protein>
<feature type="binding site" evidence="10">
    <location>
        <position position="279"/>
    </location>
    <ligand>
        <name>Zn(2+)</name>
        <dbReference type="ChEBI" id="CHEBI:29105"/>
    </ligand>
</feature>
<evidence type="ECO:0000256" key="7">
    <source>
        <dbReference type="ARBA" id="ARBA00022833"/>
    </source>
</evidence>
<name>A0A1Y1RZ44_9SPIO</name>
<dbReference type="HAMAP" id="MF_01820">
    <property type="entry name" value="GTPase_RsgA"/>
    <property type="match status" value="1"/>
</dbReference>
<comment type="caution">
    <text evidence="13">The sequence shown here is derived from an EMBL/GenBank/DDBJ whole genome shotgun (WGS) entry which is preliminary data.</text>
</comment>
<feature type="domain" description="EngC GTPase" evidence="11">
    <location>
        <begin position="98"/>
        <end position="247"/>
    </location>
</feature>
<keyword evidence="3 10" id="KW-0479">Metal-binding</keyword>
<dbReference type="GO" id="GO:0005525">
    <property type="term" value="F:GTP binding"/>
    <property type="evidence" value="ECO:0007669"/>
    <property type="project" value="UniProtKB-UniRule"/>
</dbReference>
<dbReference type="GO" id="GO:0019843">
    <property type="term" value="F:rRNA binding"/>
    <property type="evidence" value="ECO:0007669"/>
    <property type="project" value="UniProtKB-KW"/>
</dbReference>
<evidence type="ECO:0000259" key="11">
    <source>
        <dbReference type="PROSITE" id="PS50936"/>
    </source>
</evidence>
<comment type="similarity">
    <text evidence="10">Belongs to the TRAFAC class YlqF/YawG GTPase family. RsgA subfamily.</text>
</comment>
<evidence type="ECO:0000256" key="2">
    <source>
        <dbReference type="ARBA" id="ARBA00022517"/>
    </source>
</evidence>
<comment type="subunit">
    <text evidence="10">Monomer. Associates with 30S ribosomal subunit, binds 16S rRNA.</text>
</comment>
<dbReference type="PROSITE" id="PS51721">
    <property type="entry name" value="G_CP"/>
    <property type="match status" value="1"/>
</dbReference>
<dbReference type="Pfam" id="PF03193">
    <property type="entry name" value="RsgA_GTPase"/>
    <property type="match status" value="1"/>
</dbReference>
<evidence type="ECO:0000256" key="8">
    <source>
        <dbReference type="ARBA" id="ARBA00022884"/>
    </source>
</evidence>
<gene>
    <name evidence="10" type="primary">rsgA</name>
    <name evidence="13" type="ORF">B4O97_07675</name>
</gene>
<dbReference type="Gene3D" id="1.10.40.50">
    <property type="entry name" value="Probable gtpase engc, domain 3"/>
    <property type="match status" value="1"/>
</dbReference>
<accession>A0A1Y1RZ44</accession>
<evidence type="ECO:0000313" key="13">
    <source>
        <dbReference type="EMBL" id="ORC35939.1"/>
    </source>
</evidence>
<dbReference type="AlphaFoldDB" id="A0A1Y1RZ44"/>
<dbReference type="Gene3D" id="3.40.50.300">
    <property type="entry name" value="P-loop containing nucleotide triphosphate hydrolases"/>
    <property type="match status" value="1"/>
</dbReference>
<dbReference type="InterPro" id="IPR004881">
    <property type="entry name" value="Ribosome_biogen_GTPase_RsgA"/>
</dbReference>
<feature type="binding site" evidence="10">
    <location>
        <position position="285"/>
    </location>
    <ligand>
        <name>Zn(2+)</name>
        <dbReference type="ChEBI" id="CHEBI:29105"/>
    </ligand>
</feature>
<dbReference type="PROSITE" id="PS50936">
    <property type="entry name" value="ENGC_GTPASE"/>
    <property type="match status" value="1"/>
</dbReference>
<dbReference type="Proteomes" id="UP000192343">
    <property type="component" value="Unassembled WGS sequence"/>
</dbReference>
<comment type="subcellular location">
    <subcellularLocation>
        <location evidence="10">Cytoplasm</location>
    </subcellularLocation>
</comment>
<dbReference type="PANTHER" id="PTHR32120:SF10">
    <property type="entry name" value="SMALL RIBOSOMAL SUBUNIT BIOGENESIS GTPASE RSGA"/>
    <property type="match status" value="1"/>
</dbReference>
<dbReference type="InterPro" id="IPR010914">
    <property type="entry name" value="RsgA_GTPase_dom"/>
</dbReference>
<keyword evidence="9 10" id="KW-0342">GTP-binding</keyword>
<evidence type="ECO:0000256" key="3">
    <source>
        <dbReference type="ARBA" id="ARBA00022723"/>
    </source>
</evidence>
<keyword evidence="14" id="KW-1185">Reference proteome</keyword>
<organism evidence="13 14">
    <name type="scientific">Marispirochaeta aestuarii</name>
    <dbReference type="NCBI Taxonomy" id="1963862"/>
    <lineage>
        <taxon>Bacteria</taxon>
        <taxon>Pseudomonadati</taxon>
        <taxon>Spirochaetota</taxon>
        <taxon>Spirochaetia</taxon>
        <taxon>Spirochaetales</taxon>
        <taxon>Spirochaetaceae</taxon>
        <taxon>Marispirochaeta</taxon>
    </lineage>
</organism>
<dbReference type="EMBL" id="MWQY01000007">
    <property type="protein sequence ID" value="ORC35939.1"/>
    <property type="molecule type" value="Genomic_DNA"/>
</dbReference>
<evidence type="ECO:0000256" key="9">
    <source>
        <dbReference type="ARBA" id="ARBA00023134"/>
    </source>
</evidence>
<dbReference type="OrthoDB" id="9809485at2"/>
<dbReference type="SUPFAM" id="SSF52540">
    <property type="entry name" value="P-loop containing nucleoside triphosphate hydrolases"/>
    <property type="match status" value="1"/>
</dbReference>